<sequence length="76" mass="8617">MTIHTARMGTLSAPFYRRDQSHVCDARANGYPSSASFRFVGASDRQIANVNTLLIIRILYRYVIDGTKKKLIRTLV</sequence>
<dbReference type="HOGENOM" id="CLU_2657660_0_0_1"/>
<evidence type="ECO:0000313" key="1">
    <source>
        <dbReference type="EMBL" id="EFA00791.1"/>
    </source>
</evidence>
<proteinExistence type="predicted"/>
<dbReference type="EMBL" id="KQ971322">
    <property type="protein sequence ID" value="EFA00791.1"/>
    <property type="molecule type" value="Genomic_DNA"/>
</dbReference>
<organism evidence="1 2">
    <name type="scientific">Tribolium castaneum</name>
    <name type="common">Red flour beetle</name>
    <dbReference type="NCBI Taxonomy" id="7070"/>
    <lineage>
        <taxon>Eukaryota</taxon>
        <taxon>Metazoa</taxon>
        <taxon>Ecdysozoa</taxon>
        <taxon>Arthropoda</taxon>
        <taxon>Hexapoda</taxon>
        <taxon>Insecta</taxon>
        <taxon>Pterygota</taxon>
        <taxon>Neoptera</taxon>
        <taxon>Endopterygota</taxon>
        <taxon>Coleoptera</taxon>
        <taxon>Polyphaga</taxon>
        <taxon>Cucujiformia</taxon>
        <taxon>Tenebrionidae</taxon>
        <taxon>Tenebrionidae incertae sedis</taxon>
        <taxon>Tribolium</taxon>
    </lineage>
</organism>
<reference evidence="1 2" key="2">
    <citation type="journal article" date="2010" name="Nucleic Acids Res.">
        <title>BeetleBase in 2010: revisions to provide comprehensive genomic information for Tribolium castaneum.</title>
        <authorList>
            <person name="Kim H.S."/>
            <person name="Murphy T."/>
            <person name="Xia J."/>
            <person name="Caragea D."/>
            <person name="Park Y."/>
            <person name="Beeman R.W."/>
            <person name="Lorenzen M.D."/>
            <person name="Butcher S."/>
            <person name="Manak J.R."/>
            <person name="Brown S.J."/>
        </authorList>
    </citation>
    <scope>GENOME REANNOTATION</scope>
    <source>
        <strain evidence="1 2">Georgia GA2</strain>
    </source>
</reference>
<accession>D6WDK2</accession>
<name>D6WDK2_TRICA</name>
<dbReference type="InParanoid" id="D6WDK2"/>
<gene>
    <name evidence="1" type="primary">GLEAN_03677</name>
    <name evidence="1" type="ORF">TcasGA2_TC003677</name>
</gene>
<evidence type="ECO:0000313" key="2">
    <source>
        <dbReference type="Proteomes" id="UP000007266"/>
    </source>
</evidence>
<keyword evidence="2" id="KW-1185">Reference proteome</keyword>
<dbReference type="AlphaFoldDB" id="D6WDK2"/>
<protein>
    <submittedName>
        <fullName evidence="1">Uncharacterized protein</fullName>
    </submittedName>
</protein>
<dbReference type="Proteomes" id="UP000007266">
    <property type="component" value="Linkage group 3"/>
</dbReference>
<reference evidence="1 2" key="1">
    <citation type="journal article" date="2008" name="Nature">
        <title>The genome of the model beetle and pest Tribolium castaneum.</title>
        <authorList>
            <consortium name="Tribolium Genome Sequencing Consortium"/>
            <person name="Richards S."/>
            <person name="Gibbs R.A."/>
            <person name="Weinstock G.M."/>
            <person name="Brown S.J."/>
            <person name="Denell R."/>
            <person name="Beeman R.W."/>
            <person name="Gibbs R."/>
            <person name="Beeman R.W."/>
            <person name="Brown S.J."/>
            <person name="Bucher G."/>
            <person name="Friedrich M."/>
            <person name="Grimmelikhuijzen C.J."/>
            <person name="Klingler M."/>
            <person name="Lorenzen M."/>
            <person name="Richards S."/>
            <person name="Roth S."/>
            <person name="Schroder R."/>
            <person name="Tautz D."/>
            <person name="Zdobnov E.M."/>
            <person name="Muzny D."/>
            <person name="Gibbs R.A."/>
            <person name="Weinstock G.M."/>
            <person name="Attaway T."/>
            <person name="Bell S."/>
            <person name="Buhay C.J."/>
            <person name="Chandrabose M.N."/>
            <person name="Chavez D."/>
            <person name="Clerk-Blankenburg K.P."/>
            <person name="Cree A."/>
            <person name="Dao M."/>
            <person name="Davis C."/>
            <person name="Chacko J."/>
            <person name="Dinh H."/>
            <person name="Dugan-Rocha S."/>
            <person name="Fowler G."/>
            <person name="Garner T.T."/>
            <person name="Garnes J."/>
            <person name="Gnirke A."/>
            <person name="Hawes A."/>
            <person name="Hernandez J."/>
            <person name="Hines S."/>
            <person name="Holder M."/>
            <person name="Hume J."/>
            <person name="Jhangiani S.N."/>
            <person name="Joshi V."/>
            <person name="Khan Z.M."/>
            <person name="Jackson L."/>
            <person name="Kovar C."/>
            <person name="Kowis A."/>
            <person name="Lee S."/>
            <person name="Lewis L.R."/>
            <person name="Margolis J."/>
            <person name="Morgan M."/>
            <person name="Nazareth L.V."/>
            <person name="Nguyen N."/>
            <person name="Okwuonu G."/>
            <person name="Parker D."/>
            <person name="Richards S."/>
            <person name="Ruiz S.J."/>
            <person name="Santibanez J."/>
            <person name="Savard J."/>
            <person name="Scherer S.E."/>
            <person name="Schneider B."/>
            <person name="Sodergren E."/>
            <person name="Tautz D."/>
            <person name="Vattahil S."/>
            <person name="Villasana D."/>
            <person name="White C.S."/>
            <person name="Wright R."/>
            <person name="Park Y."/>
            <person name="Beeman R.W."/>
            <person name="Lord J."/>
            <person name="Oppert B."/>
            <person name="Lorenzen M."/>
            <person name="Brown S."/>
            <person name="Wang L."/>
            <person name="Savard J."/>
            <person name="Tautz D."/>
            <person name="Richards S."/>
            <person name="Weinstock G."/>
            <person name="Gibbs R.A."/>
            <person name="Liu Y."/>
            <person name="Worley K."/>
            <person name="Weinstock G."/>
            <person name="Elsik C.G."/>
            <person name="Reese J.T."/>
            <person name="Elhaik E."/>
            <person name="Landan G."/>
            <person name="Graur D."/>
            <person name="Arensburger P."/>
            <person name="Atkinson P."/>
            <person name="Beeman R.W."/>
            <person name="Beidler J."/>
            <person name="Brown S.J."/>
            <person name="Demuth J.P."/>
            <person name="Drury D.W."/>
            <person name="Du Y.Z."/>
            <person name="Fujiwara H."/>
            <person name="Lorenzen M."/>
            <person name="Maselli V."/>
            <person name="Osanai M."/>
            <person name="Park Y."/>
            <person name="Robertson H.M."/>
            <person name="Tu Z."/>
            <person name="Wang J.J."/>
            <person name="Wang S."/>
            <person name="Richards S."/>
            <person name="Song H."/>
            <person name="Zhang L."/>
            <person name="Sodergren E."/>
            <person name="Werner D."/>
            <person name="Stanke M."/>
            <person name="Morgenstern B."/>
            <person name="Solovyev V."/>
            <person name="Kosarev P."/>
            <person name="Brown G."/>
            <person name="Chen H.C."/>
            <person name="Ermolaeva O."/>
            <person name="Hlavina W."/>
            <person name="Kapustin Y."/>
            <person name="Kiryutin B."/>
            <person name="Kitts P."/>
            <person name="Maglott D."/>
            <person name="Pruitt K."/>
            <person name="Sapojnikov V."/>
            <person name="Souvorov A."/>
            <person name="Mackey A.J."/>
            <person name="Waterhouse R.M."/>
            <person name="Wyder S."/>
            <person name="Zdobnov E.M."/>
            <person name="Zdobnov E.M."/>
            <person name="Wyder S."/>
            <person name="Kriventseva E.V."/>
            <person name="Kadowaki T."/>
            <person name="Bork P."/>
            <person name="Aranda M."/>
            <person name="Bao R."/>
            <person name="Beermann A."/>
            <person name="Berns N."/>
            <person name="Bolognesi R."/>
            <person name="Bonneton F."/>
            <person name="Bopp D."/>
            <person name="Brown S.J."/>
            <person name="Bucher G."/>
            <person name="Butts T."/>
            <person name="Chaumot A."/>
            <person name="Denell R.E."/>
            <person name="Ferrier D.E."/>
            <person name="Friedrich M."/>
            <person name="Gordon C.M."/>
            <person name="Jindra M."/>
            <person name="Klingler M."/>
            <person name="Lan Q."/>
            <person name="Lattorff H.M."/>
            <person name="Laudet V."/>
            <person name="von Levetsow C."/>
            <person name="Liu Z."/>
            <person name="Lutz R."/>
            <person name="Lynch J.A."/>
            <person name="da Fonseca R.N."/>
            <person name="Posnien N."/>
            <person name="Reuter R."/>
            <person name="Roth S."/>
            <person name="Savard J."/>
            <person name="Schinko J.B."/>
            <person name="Schmitt C."/>
            <person name="Schoppmeier M."/>
            <person name="Schroder R."/>
            <person name="Shippy T.D."/>
            <person name="Simonnet F."/>
            <person name="Marques-Souza H."/>
            <person name="Tautz D."/>
            <person name="Tomoyasu Y."/>
            <person name="Trauner J."/>
            <person name="Van der Zee M."/>
            <person name="Vervoort M."/>
            <person name="Wittkopp N."/>
            <person name="Wimmer E.A."/>
            <person name="Yang X."/>
            <person name="Jones A.K."/>
            <person name="Sattelle D.B."/>
            <person name="Ebert P.R."/>
            <person name="Nelson D."/>
            <person name="Scott J.G."/>
            <person name="Beeman R.W."/>
            <person name="Muthukrishnan S."/>
            <person name="Kramer K.J."/>
            <person name="Arakane Y."/>
            <person name="Beeman R.W."/>
            <person name="Zhu Q."/>
            <person name="Hogenkamp D."/>
            <person name="Dixit R."/>
            <person name="Oppert B."/>
            <person name="Jiang H."/>
            <person name="Zou Z."/>
            <person name="Marshall J."/>
            <person name="Elpidina E."/>
            <person name="Vinokurov K."/>
            <person name="Oppert C."/>
            <person name="Zou Z."/>
            <person name="Evans J."/>
            <person name="Lu Z."/>
            <person name="Zhao P."/>
            <person name="Sumathipala N."/>
            <person name="Altincicek B."/>
            <person name="Vilcinskas A."/>
            <person name="Williams M."/>
            <person name="Hultmark D."/>
            <person name="Hetru C."/>
            <person name="Jiang H."/>
            <person name="Grimmelikhuijzen C.J."/>
            <person name="Hauser F."/>
            <person name="Cazzamali G."/>
            <person name="Williamson M."/>
            <person name="Park Y."/>
            <person name="Li B."/>
            <person name="Tanaka Y."/>
            <person name="Predel R."/>
            <person name="Neupert S."/>
            <person name="Schachtner J."/>
            <person name="Verleyen P."/>
            <person name="Raible F."/>
            <person name="Bork P."/>
            <person name="Friedrich M."/>
            <person name="Walden K.K."/>
            <person name="Robertson H.M."/>
            <person name="Angeli S."/>
            <person name="Foret S."/>
            <person name="Bucher G."/>
            <person name="Schuetz S."/>
            <person name="Maleszka R."/>
            <person name="Wimmer E.A."/>
            <person name="Beeman R.W."/>
            <person name="Lorenzen M."/>
            <person name="Tomoyasu Y."/>
            <person name="Miller S.C."/>
            <person name="Grossmann D."/>
            <person name="Bucher G."/>
        </authorList>
    </citation>
    <scope>NUCLEOTIDE SEQUENCE [LARGE SCALE GENOMIC DNA]</scope>
    <source>
        <strain evidence="1 2">Georgia GA2</strain>
    </source>
</reference>